<dbReference type="GeneID" id="90985150"/>
<keyword evidence="2" id="KW-1185">Reference proteome</keyword>
<dbReference type="EMBL" id="ADFP01000011">
    <property type="protein sequence ID" value="EFB91918.1"/>
    <property type="molecule type" value="Genomic_DNA"/>
</dbReference>
<dbReference type="RefSeq" id="WP_009163671.1">
    <property type="nucleotide sequence ID" value="NZ_ADFP01000011.1"/>
</dbReference>
<reference evidence="1 2" key="1">
    <citation type="submission" date="2009-12" db="EMBL/GenBank/DDBJ databases">
        <authorList>
            <person name="Shrivastava S."/>
            <person name="Madupu R."/>
            <person name="Durkin A.S."/>
            <person name="Torralba M."/>
            <person name="Methe B."/>
            <person name="Sutton G.G."/>
            <person name="Strausberg R.L."/>
            <person name="Nelson K.E."/>
        </authorList>
    </citation>
    <scope>NUCLEOTIDE SEQUENCE [LARGE SCALE GENOMIC DNA]</scope>
    <source>
        <strain evidence="1 2">W5455</strain>
    </source>
</reference>
<dbReference type="Proteomes" id="UP000006462">
    <property type="component" value="Unassembled WGS sequence"/>
</dbReference>
<accession>A0ABM9ZY74</accession>
<gene>
    <name evidence="1" type="ORF">HMPREF7215_1394</name>
</gene>
<protein>
    <submittedName>
        <fullName evidence="1">Uncharacterized protein</fullName>
    </submittedName>
</protein>
<evidence type="ECO:0000313" key="2">
    <source>
        <dbReference type="Proteomes" id="UP000006462"/>
    </source>
</evidence>
<comment type="caution">
    <text evidence="1">The sequence shown here is derived from an EMBL/GenBank/DDBJ whole genome shotgun (WGS) entry which is preliminary data.</text>
</comment>
<proteinExistence type="predicted"/>
<sequence length="104" mass="11256">MTALNCIVFIVAVVALMLGGARVKLRAPSLAARTVRKNDSGLVLEFDDFGRLPPPVVDVFRAVYSVGKEYVYEGATYRLAEMRTVAQAGEKGAKMVCTFVERGG</sequence>
<name>A0ABM9ZY74_9BACT</name>
<organism evidence="1 2">
    <name type="scientific">Pyramidobacter piscolens W5455</name>
    <dbReference type="NCBI Taxonomy" id="352165"/>
    <lineage>
        <taxon>Bacteria</taxon>
        <taxon>Thermotogati</taxon>
        <taxon>Synergistota</taxon>
        <taxon>Synergistia</taxon>
        <taxon>Synergistales</taxon>
        <taxon>Dethiosulfovibrionaceae</taxon>
        <taxon>Pyramidobacter</taxon>
    </lineage>
</organism>
<evidence type="ECO:0000313" key="1">
    <source>
        <dbReference type="EMBL" id="EFB91918.1"/>
    </source>
</evidence>